<name>A0A1M7HE80_9FLAO</name>
<dbReference type="AlphaFoldDB" id="A0A1M7HE80"/>
<proteinExistence type="predicted"/>
<dbReference type="Proteomes" id="UP000184092">
    <property type="component" value="Unassembled WGS sequence"/>
</dbReference>
<reference evidence="2" key="1">
    <citation type="submission" date="2016-11" db="EMBL/GenBank/DDBJ databases">
        <authorList>
            <person name="Varghese N."/>
            <person name="Submissions S."/>
        </authorList>
    </citation>
    <scope>NUCLEOTIDE SEQUENCE [LARGE SCALE GENOMIC DNA]</scope>
    <source>
        <strain evidence="2">CGMCC 1.2749</strain>
    </source>
</reference>
<dbReference type="EMBL" id="FRCL01000003">
    <property type="protein sequence ID" value="SHM26754.1"/>
    <property type="molecule type" value="Genomic_DNA"/>
</dbReference>
<evidence type="ECO:0000313" key="2">
    <source>
        <dbReference type="Proteomes" id="UP000184092"/>
    </source>
</evidence>
<keyword evidence="2" id="KW-1185">Reference proteome</keyword>
<organism evidence="1 2">
    <name type="scientific">Flavobacterium xinjiangense</name>
    <dbReference type="NCBI Taxonomy" id="178356"/>
    <lineage>
        <taxon>Bacteria</taxon>
        <taxon>Pseudomonadati</taxon>
        <taxon>Bacteroidota</taxon>
        <taxon>Flavobacteriia</taxon>
        <taxon>Flavobacteriales</taxon>
        <taxon>Flavobacteriaceae</taxon>
        <taxon>Flavobacterium</taxon>
    </lineage>
</organism>
<gene>
    <name evidence="1" type="ORF">SAMN05216269_103251</name>
</gene>
<protein>
    <submittedName>
        <fullName evidence="1">Uncharacterized protein</fullName>
    </submittedName>
</protein>
<accession>A0A1M7HE80</accession>
<sequence length="29" mass="3514">MKDQLFLTENKDLNLTHIKNQNIIFIVNR</sequence>
<evidence type="ECO:0000313" key="1">
    <source>
        <dbReference type="EMBL" id="SHM26754.1"/>
    </source>
</evidence>